<organism evidence="1 2">
    <name type="scientific">Ranatra chinensis</name>
    <dbReference type="NCBI Taxonomy" id="642074"/>
    <lineage>
        <taxon>Eukaryota</taxon>
        <taxon>Metazoa</taxon>
        <taxon>Ecdysozoa</taxon>
        <taxon>Arthropoda</taxon>
        <taxon>Hexapoda</taxon>
        <taxon>Insecta</taxon>
        <taxon>Pterygota</taxon>
        <taxon>Neoptera</taxon>
        <taxon>Paraneoptera</taxon>
        <taxon>Hemiptera</taxon>
        <taxon>Heteroptera</taxon>
        <taxon>Panheteroptera</taxon>
        <taxon>Nepomorpha</taxon>
        <taxon>Nepidae</taxon>
        <taxon>Ranatrinae</taxon>
        <taxon>Ranatra</taxon>
    </lineage>
</organism>
<protein>
    <submittedName>
        <fullName evidence="1">Uncharacterized protein</fullName>
    </submittedName>
</protein>
<dbReference type="PANTHER" id="PTHR47331:SF5">
    <property type="entry name" value="RIBONUCLEASE H"/>
    <property type="match status" value="1"/>
</dbReference>
<dbReference type="AlphaFoldDB" id="A0ABD0YG38"/>
<accession>A0ABD0YG38</accession>
<dbReference type="PANTHER" id="PTHR47331">
    <property type="entry name" value="PHD-TYPE DOMAIN-CONTAINING PROTEIN"/>
    <property type="match status" value="1"/>
</dbReference>
<sequence>MNAKNTSGKLPNVTKLVATLSLYRSRTASQFLVQTALHLGAATTVWKRNFNAQDYQVFLTEYIDVGHISIAQTPSAYFTPHTFVFKKSCNRIRVVFNASTPDIDDISLNDPLSTGPKLQPNHKKDIEEKEFNTVTYSLASSAFQAIRVLHQLVLDEGTPFPAVSKAILSESLDGDIIFGADWDQVAKLLQTEIKSLMSLGGFEIRKWSSNRPPLLRSVPNEYVEPLIFSDLDGYPKILGISWNATR</sequence>
<comment type="caution">
    <text evidence="1">The sequence shown here is derived from an EMBL/GenBank/DDBJ whole genome shotgun (WGS) entry which is preliminary data.</text>
</comment>
<dbReference type="Proteomes" id="UP001558652">
    <property type="component" value="Unassembled WGS sequence"/>
</dbReference>
<evidence type="ECO:0000313" key="1">
    <source>
        <dbReference type="EMBL" id="KAL1130232.1"/>
    </source>
</evidence>
<proteinExistence type="predicted"/>
<name>A0ABD0YG38_9HEMI</name>
<evidence type="ECO:0000313" key="2">
    <source>
        <dbReference type="Proteomes" id="UP001558652"/>
    </source>
</evidence>
<dbReference type="EMBL" id="JBFDAA010000008">
    <property type="protein sequence ID" value="KAL1130232.1"/>
    <property type="molecule type" value="Genomic_DNA"/>
</dbReference>
<keyword evidence="2" id="KW-1185">Reference proteome</keyword>
<reference evidence="1 2" key="1">
    <citation type="submission" date="2024-07" db="EMBL/GenBank/DDBJ databases">
        <title>Chromosome-level genome assembly of the water stick insect Ranatra chinensis (Heteroptera: Nepidae).</title>
        <authorList>
            <person name="Liu X."/>
        </authorList>
    </citation>
    <scope>NUCLEOTIDE SEQUENCE [LARGE SCALE GENOMIC DNA]</scope>
    <source>
        <strain evidence="1">Cailab_2021Rc</strain>
        <tissue evidence="1">Muscle</tissue>
    </source>
</reference>
<gene>
    <name evidence="1" type="ORF">AAG570_013170</name>
</gene>